<dbReference type="EMBL" id="PNYC01000015">
    <property type="protein sequence ID" value="PMS34626.1"/>
    <property type="molecule type" value="Genomic_DNA"/>
</dbReference>
<protein>
    <submittedName>
        <fullName evidence="1">Uncharacterized protein</fullName>
    </submittedName>
</protein>
<accession>A0A2N7WYQ7</accession>
<dbReference type="AlphaFoldDB" id="A0A2N7WYQ7"/>
<evidence type="ECO:0000313" key="1">
    <source>
        <dbReference type="EMBL" id="PMS34626.1"/>
    </source>
</evidence>
<dbReference type="InterPro" id="IPR054205">
    <property type="entry name" value="DUF6911"/>
</dbReference>
<dbReference type="OrthoDB" id="6949164at2"/>
<comment type="caution">
    <text evidence="1">The sequence shown here is derived from an EMBL/GenBank/DDBJ whole genome shotgun (WGS) entry which is preliminary data.</text>
</comment>
<sequence>MKIAFGGFLLGNDTGRRQLETLIDPDDMTIDRTIDTVGGGDGVLCMRLDPAPDVGPYELVLYSDGGRYLLMLAEVAEDRRANTRTLTNESAQDGFVSILGESYAAKAVTGDLAIVRSAFKEFARRGTVSHGLMS</sequence>
<evidence type="ECO:0000313" key="2">
    <source>
        <dbReference type="Proteomes" id="UP000235777"/>
    </source>
</evidence>
<dbReference type="Pfam" id="PF21852">
    <property type="entry name" value="DUF6911"/>
    <property type="match status" value="1"/>
</dbReference>
<organism evidence="1 2">
    <name type="scientific">Trinickia symbiotica</name>
    <dbReference type="NCBI Taxonomy" id="863227"/>
    <lineage>
        <taxon>Bacteria</taxon>
        <taxon>Pseudomonadati</taxon>
        <taxon>Pseudomonadota</taxon>
        <taxon>Betaproteobacteria</taxon>
        <taxon>Burkholderiales</taxon>
        <taxon>Burkholderiaceae</taxon>
        <taxon>Trinickia</taxon>
    </lineage>
</organism>
<proteinExistence type="predicted"/>
<dbReference type="RefSeq" id="WP_018442858.1">
    <property type="nucleotide sequence ID" value="NZ_KB890196.1"/>
</dbReference>
<reference evidence="1 2" key="1">
    <citation type="submission" date="2018-01" db="EMBL/GenBank/DDBJ databases">
        <title>Whole genome analyses suggest that Burkholderia sensu lato contains two further novel genera in the rhizoxinica-symbiotica group Mycetohabitans gen. nov., and Trinickia gen. nov.: implications for the evolution of diazotrophy and nodulation in the Burkholderiaceae.</title>
        <authorList>
            <person name="Estrada-de los Santos P."/>
            <person name="Palmer M."/>
            <person name="Chavez-Ramirez B."/>
            <person name="Beukes C."/>
            <person name="Steenkamp E.T."/>
            <person name="Hirsch A.M."/>
            <person name="Manyaka P."/>
            <person name="Maluk M."/>
            <person name="Lafos M."/>
            <person name="Crook M."/>
            <person name="Gross E."/>
            <person name="Simon M.F."/>
            <person name="Bueno dos Reis Junior F."/>
            <person name="Poole P.S."/>
            <person name="Venter S.N."/>
            <person name="James E.K."/>
        </authorList>
    </citation>
    <scope>NUCLEOTIDE SEQUENCE [LARGE SCALE GENOMIC DNA]</scope>
    <source>
        <strain evidence="1 2">JPY 581</strain>
    </source>
</reference>
<dbReference type="Proteomes" id="UP000235777">
    <property type="component" value="Unassembled WGS sequence"/>
</dbReference>
<keyword evidence="2" id="KW-1185">Reference proteome</keyword>
<name>A0A2N7WYQ7_9BURK</name>
<gene>
    <name evidence="1" type="ORF">C0Z20_21490</name>
</gene>
<dbReference type="STRING" id="863227.GCA_000373005_04254"/>